<reference evidence="2" key="1">
    <citation type="submission" date="2018-06" db="EMBL/GenBank/DDBJ databases">
        <authorList>
            <person name="Zhirakovskaya E."/>
        </authorList>
    </citation>
    <scope>NUCLEOTIDE SEQUENCE</scope>
</reference>
<name>A0A3B0VHY3_9ZZZZ</name>
<protein>
    <recommendedName>
        <fullName evidence="1">bAvd-like domain-containing protein</fullName>
    </recommendedName>
</protein>
<feature type="domain" description="bAvd-like" evidence="1">
    <location>
        <begin position="10"/>
        <end position="113"/>
    </location>
</feature>
<dbReference type="InterPro" id="IPR055360">
    <property type="entry name" value="bAvd"/>
</dbReference>
<gene>
    <name evidence="2" type="ORF">MNBD_CHLOROFLEXI01-3623</name>
</gene>
<dbReference type="CDD" id="cd16376">
    <property type="entry name" value="Avd_like"/>
    <property type="match status" value="1"/>
</dbReference>
<dbReference type="InterPro" id="IPR036583">
    <property type="entry name" value="23S_rRNA_IVS_sf"/>
</dbReference>
<organism evidence="2">
    <name type="scientific">hydrothermal vent metagenome</name>
    <dbReference type="NCBI Taxonomy" id="652676"/>
    <lineage>
        <taxon>unclassified sequences</taxon>
        <taxon>metagenomes</taxon>
        <taxon>ecological metagenomes</taxon>
    </lineage>
</organism>
<dbReference type="Gene3D" id="1.20.1440.60">
    <property type="entry name" value="23S rRNA-intervening sequence"/>
    <property type="match status" value="1"/>
</dbReference>
<proteinExistence type="predicted"/>
<evidence type="ECO:0000313" key="2">
    <source>
        <dbReference type="EMBL" id="VAW31686.1"/>
    </source>
</evidence>
<dbReference type="NCBIfam" id="NF033474">
    <property type="entry name" value="DivGenRetAVD"/>
    <property type="match status" value="1"/>
</dbReference>
<accession>A0A3B0VHY3</accession>
<evidence type="ECO:0000259" key="1">
    <source>
        <dbReference type="Pfam" id="PF22296"/>
    </source>
</evidence>
<dbReference type="SUPFAM" id="SSF158446">
    <property type="entry name" value="IVS-encoded protein-like"/>
    <property type="match status" value="1"/>
</dbReference>
<dbReference type="Pfam" id="PF22296">
    <property type="entry name" value="bAvd"/>
    <property type="match status" value="1"/>
</dbReference>
<dbReference type="EMBL" id="UOEU01000270">
    <property type="protein sequence ID" value="VAW31686.1"/>
    <property type="molecule type" value="Genomic_DNA"/>
</dbReference>
<dbReference type="AlphaFoldDB" id="A0A3B0VHY3"/>
<sequence length="117" mass="13569">MSRQEMPIFSKTFDLLTWLLPITNHFPRAHRHTATQRLLDAAFDLRERLEEANLCRGAARRAKLQAADAALARLRLYIRLAEKWHWLTPGQYRHVAKMTTEVGKLLGGWLKTVSGYQ</sequence>